<dbReference type="Proteomes" id="UP001143364">
    <property type="component" value="Unassembled WGS sequence"/>
</dbReference>
<reference evidence="3" key="1">
    <citation type="journal article" date="2014" name="Int. J. Syst. Evol. Microbiol.">
        <title>Complete genome sequence of Corynebacterium casei LMG S-19264T (=DSM 44701T), isolated from a smear-ripened cheese.</title>
        <authorList>
            <consortium name="US DOE Joint Genome Institute (JGI-PGF)"/>
            <person name="Walter F."/>
            <person name="Albersmeier A."/>
            <person name="Kalinowski J."/>
            <person name="Ruckert C."/>
        </authorList>
    </citation>
    <scope>NUCLEOTIDE SEQUENCE</scope>
    <source>
        <strain evidence="3">VKM B-2555</strain>
    </source>
</reference>
<proteinExistence type="predicted"/>
<feature type="signal peptide" evidence="2">
    <location>
        <begin position="1"/>
        <end position="23"/>
    </location>
</feature>
<dbReference type="AlphaFoldDB" id="A0A9W6JLJ2"/>
<comment type="caution">
    <text evidence="3">The sequence shown here is derived from an EMBL/GenBank/DDBJ whole genome shotgun (WGS) entry which is preliminary data.</text>
</comment>
<gene>
    <name evidence="3" type="ORF">GCM10008171_31830</name>
</gene>
<feature type="compositionally biased region" description="Basic residues" evidence="1">
    <location>
        <begin position="65"/>
        <end position="75"/>
    </location>
</feature>
<name>A0A9W6JLJ2_9HYPH</name>
<protein>
    <recommendedName>
        <fullName evidence="5">Protamine-2 (Modular protein)</fullName>
    </recommendedName>
</protein>
<feature type="region of interest" description="Disordered" evidence="1">
    <location>
        <begin position="48"/>
        <end position="75"/>
    </location>
</feature>
<dbReference type="EMBL" id="BSFK01000016">
    <property type="protein sequence ID" value="GLK77929.1"/>
    <property type="molecule type" value="Genomic_DNA"/>
</dbReference>
<evidence type="ECO:0000313" key="3">
    <source>
        <dbReference type="EMBL" id="GLK77929.1"/>
    </source>
</evidence>
<evidence type="ECO:0008006" key="5">
    <source>
        <dbReference type="Google" id="ProtNLM"/>
    </source>
</evidence>
<feature type="chain" id="PRO_5040788515" description="Protamine-2 (Modular protein)" evidence="2">
    <location>
        <begin position="24"/>
        <end position="114"/>
    </location>
</feature>
<organism evidence="3 4">
    <name type="scientific">Methylopila jiangsuensis</name>
    <dbReference type="NCBI Taxonomy" id="586230"/>
    <lineage>
        <taxon>Bacteria</taxon>
        <taxon>Pseudomonadati</taxon>
        <taxon>Pseudomonadota</taxon>
        <taxon>Alphaproteobacteria</taxon>
        <taxon>Hyphomicrobiales</taxon>
        <taxon>Methylopilaceae</taxon>
        <taxon>Methylopila</taxon>
    </lineage>
</organism>
<dbReference type="RefSeq" id="WP_271205757.1">
    <property type="nucleotide sequence ID" value="NZ_BSFK01000016.1"/>
</dbReference>
<evidence type="ECO:0000256" key="2">
    <source>
        <dbReference type="SAM" id="SignalP"/>
    </source>
</evidence>
<evidence type="ECO:0000256" key="1">
    <source>
        <dbReference type="SAM" id="MobiDB-lite"/>
    </source>
</evidence>
<reference evidence="3" key="2">
    <citation type="submission" date="2023-01" db="EMBL/GenBank/DDBJ databases">
        <authorList>
            <person name="Sun Q."/>
            <person name="Evtushenko L."/>
        </authorList>
    </citation>
    <scope>NUCLEOTIDE SEQUENCE</scope>
    <source>
        <strain evidence="3">VKM B-2555</strain>
    </source>
</reference>
<accession>A0A9W6JLJ2</accession>
<keyword evidence="2" id="KW-0732">Signal</keyword>
<sequence>MDRRSLVLGLLGACGAAALPVFAARPAGAAPLSARPAEALPAAEPVDMAEGGVAPDGSSVENAQHHRRRRYRRRHRRHYGHRRYGYYRRPRRYYRRRRCRTYVNSWGRLVRRCW</sequence>
<keyword evidence="4" id="KW-1185">Reference proteome</keyword>
<evidence type="ECO:0000313" key="4">
    <source>
        <dbReference type="Proteomes" id="UP001143364"/>
    </source>
</evidence>